<accession>A0A150G0B5</accession>
<feature type="region of interest" description="Disordered" evidence="1">
    <location>
        <begin position="57"/>
        <end position="157"/>
    </location>
</feature>
<protein>
    <submittedName>
        <fullName evidence="2">Uncharacterized protein</fullName>
    </submittedName>
</protein>
<organism evidence="2 3">
    <name type="scientific">Gonium pectorale</name>
    <name type="common">Green alga</name>
    <dbReference type="NCBI Taxonomy" id="33097"/>
    <lineage>
        <taxon>Eukaryota</taxon>
        <taxon>Viridiplantae</taxon>
        <taxon>Chlorophyta</taxon>
        <taxon>core chlorophytes</taxon>
        <taxon>Chlorophyceae</taxon>
        <taxon>CS clade</taxon>
        <taxon>Chlamydomonadales</taxon>
        <taxon>Volvocaceae</taxon>
        <taxon>Gonium</taxon>
    </lineage>
</organism>
<evidence type="ECO:0000313" key="2">
    <source>
        <dbReference type="EMBL" id="KXZ43323.1"/>
    </source>
</evidence>
<keyword evidence="3" id="KW-1185">Reference proteome</keyword>
<name>A0A150G0B5_GONPE</name>
<dbReference type="Proteomes" id="UP000075714">
    <property type="component" value="Unassembled WGS sequence"/>
</dbReference>
<evidence type="ECO:0000256" key="1">
    <source>
        <dbReference type="SAM" id="MobiDB-lite"/>
    </source>
</evidence>
<feature type="compositionally biased region" description="Polar residues" evidence="1">
    <location>
        <begin position="68"/>
        <end position="77"/>
    </location>
</feature>
<dbReference type="EMBL" id="LSYV01000095">
    <property type="protein sequence ID" value="KXZ43323.1"/>
    <property type="molecule type" value="Genomic_DNA"/>
</dbReference>
<reference evidence="3" key="1">
    <citation type="journal article" date="2016" name="Nat. Commun.">
        <title>The Gonium pectorale genome demonstrates co-option of cell cycle regulation during the evolution of multicellularity.</title>
        <authorList>
            <person name="Hanschen E.R."/>
            <person name="Marriage T.N."/>
            <person name="Ferris P.J."/>
            <person name="Hamaji T."/>
            <person name="Toyoda A."/>
            <person name="Fujiyama A."/>
            <person name="Neme R."/>
            <person name="Noguchi H."/>
            <person name="Minakuchi Y."/>
            <person name="Suzuki M."/>
            <person name="Kawai-Toyooka H."/>
            <person name="Smith D.R."/>
            <person name="Sparks H."/>
            <person name="Anderson J."/>
            <person name="Bakaric R."/>
            <person name="Luria V."/>
            <person name="Karger A."/>
            <person name="Kirschner M.W."/>
            <person name="Durand P.M."/>
            <person name="Michod R.E."/>
            <person name="Nozaki H."/>
            <person name="Olson B.J."/>
        </authorList>
    </citation>
    <scope>NUCLEOTIDE SEQUENCE [LARGE SCALE GENOMIC DNA]</scope>
    <source>
        <strain evidence="3">NIES-2863</strain>
    </source>
</reference>
<sequence>MVPMQVENSVKGALALLGLALLQSVLSLVLTVGTLVLAVYAAHQVFGVRLPFLPPGGAASGAGSGSSQEGTPYSTGPQVDPRFGHGAYGPYGRQPPPGYGYGPGAGPTAPGYRPPQPGYGDWGQPYGPRPGDAGQRGQPRPGAGRQAGPTIDVYYDS</sequence>
<dbReference type="AlphaFoldDB" id="A0A150G0B5"/>
<feature type="compositionally biased region" description="Low complexity" evidence="1">
    <location>
        <begin position="133"/>
        <end position="149"/>
    </location>
</feature>
<gene>
    <name evidence="2" type="ORF">GPECTOR_94g645</name>
</gene>
<evidence type="ECO:0000313" key="3">
    <source>
        <dbReference type="Proteomes" id="UP000075714"/>
    </source>
</evidence>
<comment type="caution">
    <text evidence="2">The sequence shown here is derived from an EMBL/GenBank/DDBJ whole genome shotgun (WGS) entry which is preliminary data.</text>
</comment>
<proteinExistence type="predicted"/>